<proteinExistence type="predicted"/>
<protein>
    <submittedName>
        <fullName evidence="2">Uncharacterized protein</fullName>
    </submittedName>
</protein>
<comment type="caution">
    <text evidence="2">The sequence shown here is derived from an EMBL/GenBank/DDBJ whole genome shotgun (WGS) entry which is preliminary data.</text>
</comment>
<gene>
    <name evidence="2" type="ORF">B4088_4247</name>
</gene>
<dbReference type="EMBL" id="LJKE01000080">
    <property type="protein sequence ID" value="KZD58814.1"/>
    <property type="molecule type" value="Genomic_DNA"/>
</dbReference>
<dbReference type="PATRIC" id="fig|1396.535.peg.509"/>
<feature type="compositionally biased region" description="Basic and acidic residues" evidence="1">
    <location>
        <begin position="20"/>
        <end position="33"/>
    </location>
</feature>
<evidence type="ECO:0000313" key="3">
    <source>
        <dbReference type="Proteomes" id="UP000076482"/>
    </source>
</evidence>
<sequence>MGISLSIHANASNDNVTETETNHYKSSESEKTNSHFKEIRIFVEEIQKWQTSYIC</sequence>
<feature type="region of interest" description="Disordered" evidence="1">
    <location>
        <begin position="1"/>
        <end position="33"/>
    </location>
</feature>
<organism evidence="2 3">
    <name type="scientific">Bacillus cereus</name>
    <dbReference type="NCBI Taxonomy" id="1396"/>
    <lineage>
        <taxon>Bacteria</taxon>
        <taxon>Bacillati</taxon>
        <taxon>Bacillota</taxon>
        <taxon>Bacilli</taxon>
        <taxon>Bacillales</taxon>
        <taxon>Bacillaceae</taxon>
        <taxon>Bacillus</taxon>
        <taxon>Bacillus cereus group</taxon>
    </lineage>
</organism>
<reference evidence="2 3" key="1">
    <citation type="submission" date="2015-09" db="EMBL/GenBank/DDBJ databases">
        <title>Bacillus cereus food isolates.</title>
        <authorList>
            <person name="Boekhorst J."/>
        </authorList>
    </citation>
    <scope>NUCLEOTIDE SEQUENCE [LARGE SCALE GENOMIC DNA]</scope>
    <source>
        <strain evidence="2 3">B4088</strain>
    </source>
</reference>
<dbReference type="AlphaFoldDB" id="A0A164ME52"/>
<dbReference type="Proteomes" id="UP000076482">
    <property type="component" value="Unassembled WGS sequence"/>
</dbReference>
<accession>A0A164ME52</accession>
<name>A0A164ME52_BACCE</name>
<evidence type="ECO:0000313" key="2">
    <source>
        <dbReference type="EMBL" id="KZD58814.1"/>
    </source>
</evidence>
<evidence type="ECO:0000256" key="1">
    <source>
        <dbReference type="SAM" id="MobiDB-lite"/>
    </source>
</evidence>
<feature type="compositionally biased region" description="Polar residues" evidence="1">
    <location>
        <begin position="7"/>
        <end position="19"/>
    </location>
</feature>